<feature type="signal peptide" evidence="1">
    <location>
        <begin position="1"/>
        <end position="23"/>
    </location>
</feature>
<evidence type="ECO:0000313" key="3">
    <source>
        <dbReference type="Proteomes" id="UP000831390"/>
    </source>
</evidence>
<proteinExistence type="predicted"/>
<feature type="chain" id="PRO_5045778628" evidence="1">
    <location>
        <begin position="24"/>
        <end position="167"/>
    </location>
</feature>
<reference evidence="2 3" key="1">
    <citation type="submission" date="2022-03" db="EMBL/GenBank/DDBJ databases">
        <title>Hymenobactersp. isolated from the air.</title>
        <authorList>
            <person name="Won M."/>
            <person name="Kwon S.-W."/>
        </authorList>
    </citation>
    <scope>NUCLEOTIDE SEQUENCE [LARGE SCALE GENOMIC DNA]</scope>
    <source>
        <strain evidence="2 3">KACC 22596</strain>
    </source>
</reference>
<evidence type="ECO:0000313" key="2">
    <source>
        <dbReference type="EMBL" id="UOE35111.1"/>
    </source>
</evidence>
<evidence type="ECO:0000256" key="1">
    <source>
        <dbReference type="SAM" id="SignalP"/>
    </source>
</evidence>
<dbReference type="RefSeq" id="WP_243516615.1">
    <property type="nucleotide sequence ID" value="NZ_CP094534.1"/>
</dbReference>
<protein>
    <submittedName>
        <fullName evidence="2">DUF6252 family protein</fullName>
    </submittedName>
</protein>
<sequence>MKKQFLAALYAAALLAAACKKDAPDAGLPAATQEGRNTFGCLVDGQAFGPKPPTGINSSSRDPLEASIYRTDVLVSARGGGYVEFALRNAFRPGTYPLGETQTASYGSYIINGISHYTTATYPGTVTLTRIDTVARIAAGTFEFTALDYRSGKTVTVTQGRFDVRLK</sequence>
<dbReference type="Proteomes" id="UP000831390">
    <property type="component" value="Chromosome"/>
</dbReference>
<dbReference type="PROSITE" id="PS51257">
    <property type="entry name" value="PROKAR_LIPOPROTEIN"/>
    <property type="match status" value="1"/>
</dbReference>
<keyword evidence="1" id="KW-0732">Signal</keyword>
<name>A0ABY4BAU4_9BACT</name>
<organism evidence="2 3">
    <name type="scientific">Hymenobacter monticola</name>
    <dbReference type="NCBI Taxonomy" id="1705399"/>
    <lineage>
        <taxon>Bacteria</taxon>
        <taxon>Pseudomonadati</taxon>
        <taxon>Bacteroidota</taxon>
        <taxon>Cytophagia</taxon>
        <taxon>Cytophagales</taxon>
        <taxon>Hymenobacteraceae</taxon>
        <taxon>Hymenobacter</taxon>
    </lineage>
</organism>
<dbReference type="EMBL" id="CP094534">
    <property type="protein sequence ID" value="UOE35111.1"/>
    <property type="molecule type" value="Genomic_DNA"/>
</dbReference>
<keyword evidence="3" id="KW-1185">Reference proteome</keyword>
<accession>A0ABY4BAU4</accession>
<gene>
    <name evidence="2" type="ORF">MTP16_05545</name>
</gene>
<dbReference type="Pfam" id="PF19765">
    <property type="entry name" value="DUF6252"/>
    <property type="match status" value="1"/>
</dbReference>
<dbReference type="InterPro" id="IPR046219">
    <property type="entry name" value="DUF6252"/>
</dbReference>